<dbReference type="EMBL" id="NCVN01000017">
    <property type="protein sequence ID" value="ORP07503.1"/>
    <property type="molecule type" value="Genomic_DNA"/>
</dbReference>
<evidence type="ECO:0000313" key="8">
    <source>
        <dbReference type="EMBL" id="RSJ95095.1"/>
    </source>
</evidence>
<evidence type="ECO:0000313" key="11">
    <source>
        <dbReference type="Proteomes" id="UP000193206"/>
    </source>
</evidence>
<evidence type="ECO:0000256" key="2">
    <source>
        <dbReference type="PIRSR" id="PIRSR601310-3"/>
    </source>
</evidence>
<comment type="caution">
    <text evidence="6">The sequence shown here is derived from an EMBL/GenBank/DDBJ whole genome shotgun (WGS) entry which is preliminary data.</text>
</comment>
<protein>
    <submittedName>
        <fullName evidence="6 7">HIT-family protein</fullName>
    </submittedName>
    <submittedName>
        <fullName evidence="5 8">HIT-like protein</fullName>
        <ecNumber evidence="8">3.-.-.-</ecNumber>
    </submittedName>
</protein>
<evidence type="ECO:0000313" key="5">
    <source>
        <dbReference type="EMBL" id="KEQ34033.1"/>
    </source>
</evidence>
<dbReference type="InterPro" id="IPR036265">
    <property type="entry name" value="HIT-like_sf"/>
</dbReference>
<evidence type="ECO:0000256" key="3">
    <source>
        <dbReference type="PROSITE-ProRule" id="PRU00464"/>
    </source>
</evidence>
<dbReference type="EC" id="3.-.-.-" evidence="8"/>
<evidence type="ECO:0000313" key="6">
    <source>
        <dbReference type="EMBL" id="KJQ72547.1"/>
    </source>
</evidence>
<reference evidence="7" key="4">
    <citation type="submission" date="2017-04" db="EMBL/GenBank/DDBJ databases">
        <authorList>
            <person name="Afonso C.L."/>
            <person name="Miller P.J."/>
            <person name="Scott M.A."/>
            <person name="Spackman E."/>
            <person name="Goraichik I."/>
            <person name="Dimitrov K.M."/>
            <person name="Suarez D.L."/>
            <person name="Swayne D.E."/>
        </authorList>
    </citation>
    <scope>NUCLEOTIDE SEQUENCE</scope>
    <source>
        <strain evidence="7">B_009152_10</strain>
    </source>
</reference>
<dbReference type="EMBL" id="RJPY01000012">
    <property type="protein sequence ID" value="RSJ95095.1"/>
    <property type="molecule type" value="Genomic_DNA"/>
</dbReference>
<feature type="short sequence motif" description="Histidine triad motif" evidence="2 3">
    <location>
        <begin position="97"/>
        <end position="101"/>
    </location>
</feature>
<proteinExistence type="predicted"/>
<reference evidence="8 12" key="5">
    <citation type="submission" date="2018-11" db="EMBL/GenBank/DDBJ databases">
        <title>Species Designations Belie Phenotypic and Genotypic Heterogeneity in Oral Streptococci.</title>
        <authorList>
            <person name="Velsko I."/>
        </authorList>
    </citation>
    <scope>NUCLEOTIDE SEQUENCE [LARGE SCALE GENOMIC DNA]</scope>
    <source>
        <strain evidence="8 12">BCC08</strain>
    </source>
</reference>
<dbReference type="PROSITE" id="PS51084">
    <property type="entry name" value="HIT_2"/>
    <property type="match status" value="1"/>
</dbReference>
<name>A0A081PUA5_STRMT</name>
<dbReference type="EMBL" id="JYGQ01000001">
    <property type="protein sequence ID" value="KJQ72547.1"/>
    <property type="molecule type" value="Genomic_DNA"/>
</dbReference>
<dbReference type="Proteomes" id="UP000028093">
    <property type="component" value="Unassembled WGS sequence"/>
</dbReference>
<dbReference type="RefSeq" id="WP_001278320.1">
    <property type="nucleotide sequence ID" value="NZ_CAJJIE010000069.1"/>
</dbReference>
<dbReference type="EMBL" id="JPFT01000003">
    <property type="protein sequence ID" value="KEQ34033.1"/>
    <property type="molecule type" value="Genomic_DNA"/>
</dbReference>
<gene>
    <name evidence="7" type="ORF">B7692_04730</name>
    <name evidence="8" type="ORF">D8786_08050</name>
    <name evidence="5" type="ORF">SK1126_0358</name>
    <name evidence="6" type="ORF">TZ91_00122</name>
</gene>
<dbReference type="Proteomes" id="UP000277773">
    <property type="component" value="Unassembled WGS sequence"/>
</dbReference>
<evidence type="ECO:0000313" key="10">
    <source>
        <dbReference type="Proteomes" id="UP000033415"/>
    </source>
</evidence>
<dbReference type="InterPro" id="IPR039384">
    <property type="entry name" value="HINT"/>
</dbReference>
<dbReference type="PATRIC" id="fig|28037.100.peg.1574"/>
<dbReference type="PANTHER" id="PTHR46648:SF1">
    <property type="entry name" value="ADENOSINE 5'-MONOPHOSPHORAMIDASE HNT1"/>
    <property type="match status" value="1"/>
</dbReference>
<evidence type="ECO:0000256" key="1">
    <source>
        <dbReference type="PIRSR" id="PIRSR601310-1"/>
    </source>
</evidence>
<reference evidence="7 11" key="3">
    <citation type="journal article" date="2016" name="Eur. J. Clin. Microbiol. Infect. Dis.">
        <title>Whole genome sequencing as a tool for phylogenetic analysis of clinical strains of Mitis group streptococci.</title>
        <authorList>
            <person name="Rasmussen L.H."/>
            <person name="Dargis R."/>
            <person name="Hojholt K."/>
            <person name="Christensen J.J."/>
            <person name="Skovgaard O."/>
            <person name="Justesen U.S."/>
            <person name="Rosenvinge F.S."/>
            <person name="Moser C."/>
            <person name="Lukjancenko O."/>
            <person name="Rasmussen S."/>
            <person name="Nielsen X.C."/>
        </authorList>
    </citation>
    <scope>NUCLEOTIDE SEQUENCE [LARGE SCALE GENOMIC DNA]</scope>
    <source>
        <strain evidence="7 11">B_009152_10</strain>
    </source>
</reference>
<dbReference type="GO" id="GO:0009117">
    <property type="term" value="P:nucleotide metabolic process"/>
    <property type="evidence" value="ECO:0007669"/>
    <property type="project" value="TreeGrafter"/>
</dbReference>
<feature type="active site" description="Tele-AMP-histidine intermediate" evidence="1">
    <location>
        <position position="99"/>
    </location>
</feature>
<dbReference type="PANTHER" id="PTHR46648">
    <property type="entry name" value="HIT FAMILY PROTEIN 1"/>
    <property type="match status" value="1"/>
</dbReference>
<dbReference type="FunFam" id="3.30.428.10:FF:000014">
    <property type="entry name" value="Putative histidine triad (HIT) protein"/>
    <property type="match status" value="1"/>
</dbReference>
<evidence type="ECO:0000313" key="9">
    <source>
        <dbReference type="Proteomes" id="UP000028093"/>
    </source>
</evidence>
<reference evidence="6 10" key="2">
    <citation type="submission" date="2015-02" db="EMBL/GenBank/DDBJ databases">
        <title>Evolution of amylase-binding proteins of oral streptococcal species.</title>
        <authorList>
            <person name="Haase E.M."/>
        </authorList>
    </citation>
    <scope>NUCLEOTIDE SEQUENCE [LARGE SCALE GENOMIC DNA]</scope>
    <source>
        <strain evidence="6 10">SK137</strain>
    </source>
</reference>
<reference evidence="5 9" key="1">
    <citation type="submission" date="2014-05" db="EMBL/GenBank/DDBJ databases">
        <authorList>
            <person name="Daugherty S.C."/>
            <person name="Tallon L.J."/>
            <person name="Sadzewicz L."/>
            <person name="Kilian M."/>
            <person name="Tettelin H."/>
        </authorList>
    </citation>
    <scope>NUCLEOTIDE SEQUENCE [LARGE SCALE GENOMIC DNA]</scope>
    <source>
        <strain evidence="5 9">SK1126</strain>
    </source>
</reference>
<dbReference type="SUPFAM" id="SSF54197">
    <property type="entry name" value="HIT-like"/>
    <property type="match status" value="1"/>
</dbReference>
<dbReference type="Pfam" id="PF01230">
    <property type="entry name" value="HIT"/>
    <property type="match status" value="1"/>
</dbReference>
<dbReference type="InterPro" id="IPR019808">
    <property type="entry name" value="Histidine_triad_CS"/>
</dbReference>
<evidence type="ECO:0000259" key="4">
    <source>
        <dbReference type="PROSITE" id="PS51084"/>
    </source>
</evidence>
<dbReference type="GO" id="GO:0016787">
    <property type="term" value="F:hydrolase activity"/>
    <property type="evidence" value="ECO:0007669"/>
    <property type="project" value="UniProtKB-KW"/>
</dbReference>
<dbReference type="Proteomes" id="UP000193206">
    <property type="component" value="Unassembled WGS sequence"/>
</dbReference>
<feature type="domain" description="HIT" evidence="4">
    <location>
        <begin position="5"/>
        <end position="112"/>
    </location>
</feature>
<evidence type="ECO:0000313" key="12">
    <source>
        <dbReference type="Proteomes" id="UP000277773"/>
    </source>
</evidence>
<organism evidence="6 10">
    <name type="scientific">Streptococcus mitis</name>
    <dbReference type="NCBI Taxonomy" id="28037"/>
    <lineage>
        <taxon>Bacteria</taxon>
        <taxon>Bacillati</taxon>
        <taxon>Bacillota</taxon>
        <taxon>Bacilli</taxon>
        <taxon>Lactobacillales</taxon>
        <taxon>Streptococcaceae</taxon>
        <taxon>Streptococcus</taxon>
        <taxon>Streptococcus mitis group</taxon>
    </lineage>
</organism>
<sequence>MSDCIFCKIIAGEIPASKVYEDEQVLAFLDISQVTPGHTLVVPKEHYRNLLEMDATSASQLFAQVPKVAQKVMKATKAAGMNIIANCEEVAGQTVFHTHVHLVPRYSADDDLKIDFIAHEPDFDKLAQVAETIKNA</sequence>
<dbReference type="CDD" id="cd01277">
    <property type="entry name" value="HINT_subgroup"/>
    <property type="match status" value="1"/>
</dbReference>
<evidence type="ECO:0000313" key="7">
    <source>
        <dbReference type="EMBL" id="ORP07503.1"/>
    </source>
</evidence>
<dbReference type="AlphaFoldDB" id="A0A081PUA5"/>
<dbReference type="Gene3D" id="3.30.428.10">
    <property type="entry name" value="HIT-like"/>
    <property type="match status" value="1"/>
</dbReference>
<dbReference type="PROSITE" id="PS00892">
    <property type="entry name" value="HIT_1"/>
    <property type="match status" value="1"/>
</dbReference>
<dbReference type="PRINTS" id="PR00332">
    <property type="entry name" value="HISTRIAD"/>
</dbReference>
<dbReference type="Proteomes" id="UP000033415">
    <property type="component" value="Unassembled WGS sequence"/>
</dbReference>
<dbReference type="InterPro" id="IPR011146">
    <property type="entry name" value="HIT-like"/>
</dbReference>
<accession>A0A081PUA5</accession>
<keyword evidence="8" id="KW-0378">Hydrolase</keyword>
<dbReference type="InterPro" id="IPR001310">
    <property type="entry name" value="Histidine_triad_HIT"/>
</dbReference>